<dbReference type="EC" id="3.4.11.18" evidence="6"/>
<comment type="cofactor">
    <cofactor evidence="6">
        <name>Co(2+)</name>
        <dbReference type="ChEBI" id="CHEBI:48828"/>
    </cofactor>
    <cofactor evidence="6">
        <name>Zn(2+)</name>
        <dbReference type="ChEBI" id="CHEBI:29105"/>
    </cofactor>
    <cofactor evidence="6">
        <name>Mn(2+)</name>
        <dbReference type="ChEBI" id="CHEBI:29035"/>
    </cofactor>
    <cofactor evidence="6">
        <name>Fe(2+)</name>
        <dbReference type="ChEBI" id="CHEBI:29033"/>
    </cofactor>
    <text evidence="6">Binds 2 divalent metal cations per subunit. Has a high-affinity and a low affinity metal-binding site. The true nature of the physiological cofactor is under debate. The enzyme is active with cobalt, zinc, manganese or divalent iron ions.</text>
</comment>
<dbReference type="SUPFAM" id="SSF55920">
    <property type="entry name" value="Creatinase/aminopeptidase"/>
    <property type="match status" value="1"/>
</dbReference>
<feature type="domain" description="Peptidase M24" evidence="7">
    <location>
        <begin position="11"/>
        <end position="243"/>
    </location>
</feature>
<dbReference type="GO" id="GO:0005829">
    <property type="term" value="C:cytosol"/>
    <property type="evidence" value="ECO:0007669"/>
    <property type="project" value="TreeGrafter"/>
</dbReference>
<dbReference type="InterPro" id="IPR000994">
    <property type="entry name" value="Pept_M24"/>
</dbReference>
<evidence type="ECO:0000256" key="2">
    <source>
        <dbReference type="ARBA" id="ARBA00022438"/>
    </source>
</evidence>
<keyword evidence="3 6" id="KW-0645">Protease</keyword>
<keyword evidence="2 6" id="KW-0031">Aminopeptidase</keyword>
<comment type="function">
    <text evidence="1">Removes the N-terminal methionine from nascent proteins. The N-terminal methionine is often cleaved when the second residue in the primary sequence is small and uncharged (Met-Ala-, Cys, Gly, Pro, Ser, Thr, or Val). Requires deformylation of the N(alpha)-formylated initiator methionine before it can be hydrolyzed.</text>
</comment>
<evidence type="ECO:0000256" key="1">
    <source>
        <dbReference type="ARBA" id="ARBA00002521"/>
    </source>
</evidence>
<dbReference type="PANTHER" id="PTHR43330">
    <property type="entry name" value="METHIONINE AMINOPEPTIDASE"/>
    <property type="match status" value="1"/>
</dbReference>
<proteinExistence type="inferred from homology"/>
<keyword evidence="5" id="KW-0378">Hydrolase</keyword>
<evidence type="ECO:0000256" key="3">
    <source>
        <dbReference type="ARBA" id="ARBA00022670"/>
    </source>
</evidence>
<dbReference type="GO" id="GO:0006508">
    <property type="term" value="P:proteolysis"/>
    <property type="evidence" value="ECO:0007669"/>
    <property type="project" value="UniProtKB-KW"/>
</dbReference>
<dbReference type="InterPro" id="IPR036005">
    <property type="entry name" value="Creatinase/aminopeptidase-like"/>
</dbReference>
<dbReference type="EMBL" id="MGAQ01000015">
    <property type="protein sequence ID" value="OGK50525.1"/>
    <property type="molecule type" value="Genomic_DNA"/>
</dbReference>
<dbReference type="Pfam" id="PF00557">
    <property type="entry name" value="Peptidase_M24"/>
    <property type="match status" value="1"/>
</dbReference>
<comment type="caution">
    <text evidence="8">The sequence shown here is derived from an EMBL/GenBank/DDBJ whole genome shotgun (WGS) entry which is preliminary data.</text>
</comment>
<accession>A0A1F7J4J0</accession>
<evidence type="ECO:0000259" key="7">
    <source>
        <dbReference type="Pfam" id="PF00557"/>
    </source>
</evidence>
<keyword evidence="4 6" id="KW-0479">Metal-binding</keyword>
<dbReference type="NCBIfam" id="TIGR00500">
    <property type="entry name" value="met_pdase_I"/>
    <property type="match status" value="1"/>
</dbReference>
<gene>
    <name evidence="8" type="ORF">A3B50_01950</name>
</gene>
<reference evidence="8 9" key="1">
    <citation type="journal article" date="2016" name="Nat. Commun.">
        <title>Thousands of microbial genomes shed light on interconnected biogeochemical processes in an aquifer system.</title>
        <authorList>
            <person name="Anantharaman K."/>
            <person name="Brown C.T."/>
            <person name="Hug L.A."/>
            <person name="Sharon I."/>
            <person name="Castelle C.J."/>
            <person name="Probst A.J."/>
            <person name="Thomas B.C."/>
            <person name="Singh A."/>
            <person name="Wilkins M.J."/>
            <person name="Karaoz U."/>
            <person name="Brodie E.L."/>
            <person name="Williams K.H."/>
            <person name="Hubbard S.S."/>
            <person name="Banfield J.F."/>
        </authorList>
    </citation>
    <scope>NUCLEOTIDE SEQUENCE [LARGE SCALE GENOMIC DNA]</scope>
</reference>
<evidence type="ECO:0000256" key="5">
    <source>
        <dbReference type="ARBA" id="ARBA00022801"/>
    </source>
</evidence>
<sequence>MVKLKTPEEIEIMKTGGEKLRNVVAELTPRITEGVSTNDIDKWAEELIKGQGGESSFKRVPGYHWTICCPINEQVVHTPPSTRKLKDGDVFTLDIGMYYKGFHTDFAKSWVIGKPKSPEYISFLETGKDILTRALSQIRTEKYLGEISDFIHEEITKRHYFILRELTGHGIGRDLHEDPSVPNYLDRPVQKTMKIVPGLVVAIEVIYSMGTEEIAYEKDSEWSIRTQDNSMSACFEHTIAVTDTNTIILT</sequence>
<dbReference type="AlphaFoldDB" id="A0A1F7J4J0"/>
<name>A0A1F7J4J0_9BACT</name>
<evidence type="ECO:0000313" key="8">
    <source>
        <dbReference type="EMBL" id="OGK50525.1"/>
    </source>
</evidence>
<evidence type="ECO:0000256" key="4">
    <source>
        <dbReference type="ARBA" id="ARBA00022723"/>
    </source>
</evidence>
<dbReference type="InterPro" id="IPR001714">
    <property type="entry name" value="Pept_M24_MAP"/>
</dbReference>
<dbReference type="InterPro" id="IPR002467">
    <property type="entry name" value="Pept_M24A_MAP1"/>
</dbReference>
<organism evidence="8 9">
    <name type="scientific">Candidatus Roizmanbacteria bacterium RIFCSPLOWO2_01_FULL_40_42</name>
    <dbReference type="NCBI Taxonomy" id="1802066"/>
    <lineage>
        <taxon>Bacteria</taxon>
        <taxon>Candidatus Roizmaniibacteriota</taxon>
    </lineage>
</organism>
<dbReference type="Gene3D" id="3.90.230.10">
    <property type="entry name" value="Creatinase/methionine aminopeptidase superfamily"/>
    <property type="match status" value="1"/>
</dbReference>
<comment type="similarity">
    <text evidence="6">Belongs to the peptidase M24A family.</text>
</comment>
<dbReference type="PANTHER" id="PTHR43330:SF27">
    <property type="entry name" value="METHIONINE AMINOPEPTIDASE"/>
    <property type="match status" value="1"/>
</dbReference>
<evidence type="ECO:0000313" key="9">
    <source>
        <dbReference type="Proteomes" id="UP000178558"/>
    </source>
</evidence>
<protein>
    <recommendedName>
        <fullName evidence="6">Methionine aminopeptidase</fullName>
        <ecNumber evidence="6">3.4.11.18</ecNumber>
    </recommendedName>
</protein>
<dbReference type="Proteomes" id="UP000178558">
    <property type="component" value="Unassembled WGS sequence"/>
</dbReference>
<evidence type="ECO:0000256" key="6">
    <source>
        <dbReference type="RuleBase" id="RU003653"/>
    </source>
</evidence>
<dbReference type="GO" id="GO:0004239">
    <property type="term" value="F:initiator methionyl aminopeptidase activity"/>
    <property type="evidence" value="ECO:0007669"/>
    <property type="project" value="UniProtKB-EC"/>
</dbReference>
<comment type="catalytic activity">
    <reaction evidence="6">
        <text>Release of N-terminal amino acids, preferentially methionine, from peptides and arylamides.</text>
        <dbReference type="EC" id="3.4.11.18"/>
    </reaction>
</comment>
<dbReference type="GO" id="GO:0046872">
    <property type="term" value="F:metal ion binding"/>
    <property type="evidence" value="ECO:0007669"/>
    <property type="project" value="UniProtKB-KW"/>
</dbReference>
<dbReference type="PRINTS" id="PR00599">
    <property type="entry name" value="MAPEPTIDASE"/>
</dbReference>
<dbReference type="GO" id="GO:0070006">
    <property type="term" value="F:metalloaminopeptidase activity"/>
    <property type="evidence" value="ECO:0007669"/>
    <property type="project" value="InterPro"/>
</dbReference>